<dbReference type="Proteomes" id="UP001491349">
    <property type="component" value="Unassembled WGS sequence"/>
</dbReference>
<protein>
    <recommendedName>
        <fullName evidence="4">Sugar transporter</fullName>
    </recommendedName>
</protein>
<keyword evidence="1" id="KW-0472">Membrane</keyword>
<keyword evidence="1" id="KW-1133">Transmembrane helix</keyword>
<proteinExistence type="predicted"/>
<evidence type="ECO:0000256" key="1">
    <source>
        <dbReference type="SAM" id="Phobius"/>
    </source>
</evidence>
<keyword evidence="3" id="KW-1185">Reference proteome</keyword>
<evidence type="ECO:0008006" key="4">
    <source>
        <dbReference type="Google" id="ProtNLM"/>
    </source>
</evidence>
<dbReference type="EMBL" id="JBBPCB010000006">
    <property type="protein sequence ID" value="MEK8180814.1"/>
    <property type="molecule type" value="Genomic_DNA"/>
</dbReference>
<name>A0ABU9E4A2_9FLAO</name>
<accession>A0ABU9E4A2</accession>
<keyword evidence="1" id="KW-0812">Transmembrane</keyword>
<feature type="transmembrane region" description="Helical" evidence="1">
    <location>
        <begin position="93"/>
        <end position="113"/>
    </location>
</feature>
<evidence type="ECO:0000313" key="2">
    <source>
        <dbReference type="EMBL" id="MEK8180814.1"/>
    </source>
</evidence>
<reference evidence="2 3" key="1">
    <citation type="submission" date="2024-04" db="EMBL/GenBank/DDBJ databases">
        <title>draft genome sequnece of Flavobacterium buctense JCM 30750.</title>
        <authorList>
            <person name="Kim D.-U."/>
        </authorList>
    </citation>
    <scope>NUCLEOTIDE SEQUENCE [LARGE SCALE GENOMIC DNA]</scope>
    <source>
        <strain evidence="2 3">JCM 30750</strain>
    </source>
</reference>
<organism evidence="2 3">
    <name type="scientific">Flavobacterium buctense</name>
    <dbReference type="NCBI Taxonomy" id="1648146"/>
    <lineage>
        <taxon>Bacteria</taxon>
        <taxon>Pseudomonadati</taxon>
        <taxon>Bacteroidota</taxon>
        <taxon>Flavobacteriia</taxon>
        <taxon>Flavobacteriales</taxon>
        <taxon>Flavobacteriaceae</taxon>
        <taxon>Flavobacterium</taxon>
    </lineage>
</organism>
<gene>
    <name evidence="2" type="ORF">WMW71_10735</name>
</gene>
<feature type="transmembrane region" description="Helical" evidence="1">
    <location>
        <begin position="60"/>
        <end position="81"/>
    </location>
</feature>
<evidence type="ECO:0000313" key="3">
    <source>
        <dbReference type="Proteomes" id="UP001491349"/>
    </source>
</evidence>
<comment type="caution">
    <text evidence="2">The sequence shown here is derived from an EMBL/GenBank/DDBJ whole genome shotgun (WGS) entry which is preliminary data.</text>
</comment>
<feature type="transmembrane region" description="Helical" evidence="1">
    <location>
        <begin position="7"/>
        <end position="25"/>
    </location>
</feature>
<dbReference type="RefSeq" id="WP_187661202.1">
    <property type="nucleotide sequence ID" value="NZ_JACTAB010000010.1"/>
</dbReference>
<feature type="transmembrane region" description="Helical" evidence="1">
    <location>
        <begin position="31"/>
        <end position="53"/>
    </location>
</feature>
<sequence>MVLFFQILWAIGCIAWNMYGLYLISNGQKPIGPTATAFGAVLCAVFAILFWWFLKKNLKWPYIIFSAVAALMAGFVIYGSFTKDLSLWPSESWRWAGILLNGTGLIACVAGIFRMWNKKDVL</sequence>